<sequence length="247" mass="26721">MMIYPTMEVLNGRCVSLDRGNLDTPMIWDVDPVDTARSFAEAGCAWMHLTDFNAVQGDPGNEALVEEIIRSVGIPVQLGGGIRTRERAEHWIEKGAGRLVIGTLAAHDPAAVAELARYHPDQIVLAVDVWQGQVMTEGWRKTGAWTPEAFIDAFEDSPFAGILVTDIESDTSHVEAQLGVISSLAAHAKSPVIASGVVRARDDISRLKYIHNIAGALVGRALFNKTLTLHEALHTAQPEAEPVAAFL</sequence>
<comment type="caution">
    <text evidence="11">The sequence shown here is derived from an EMBL/GenBank/DDBJ whole genome shotgun (WGS) entry which is preliminary data.</text>
</comment>
<dbReference type="Gene3D" id="3.20.20.70">
    <property type="entry name" value="Aldolase class I"/>
    <property type="match status" value="1"/>
</dbReference>
<protein>
    <recommendedName>
        <fullName evidence="9">1-(5-phosphoribosyl)-5-[(5-phosphoribosylamino)methylideneamino] imidazole-4-carboxamide isomerase</fullName>
        <ecNumber evidence="9">5.3.1.16</ecNumber>
    </recommendedName>
    <alternativeName>
        <fullName evidence="9">Phosphoribosylformimino-5-aminoimidazole carboxamide ribotide isomerase</fullName>
    </alternativeName>
</protein>
<keyword evidence="8 9" id="KW-0413">Isomerase</keyword>
<gene>
    <name evidence="11" type="primary">hisA_2</name>
    <name evidence="9" type="synonym">hisA</name>
    <name evidence="11" type="ORF">TRIHO_33890</name>
</gene>
<evidence type="ECO:0000256" key="7">
    <source>
        <dbReference type="ARBA" id="ARBA00023102"/>
    </source>
</evidence>
<evidence type="ECO:0000256" key="6">
    <source>
        <dbReference type="ARBA" id="ARBA00022605"/>
    </source>
</evidence>
<dbReference type="InterPro" id="IPR013785">
    <property type="entry name" value="Aldolase_TIM"/>
</dbReference>
<dbReference type="PATRIC" id="fig|1768241.3.peg.3539"/>
<keyword evidence="7 9" id="KW-0368">Histidine biosynthesis</keyword>
<evidence type="ECO:0000256" key="3">
    <source>
        <dbReference type="ARBA" id="ARBA00005133"/>
    </source>
</evidence>
<dbReference type="InterPro" id="IPR011060">
    <property type="entry name" value="RibuloseP-bd_barrel"/>
</dbReference>
<dbReference type="CDD" id="cd04732">
    <property type="entry name" value="HisA"/>
    <property type="match status" value="1"/>
</dbReference>
<dbReference type="GO" id="GO:0003949">
    <property type="term" value="F:1-(5-phosphoribosyl)-5-[(5-phosphoribosylamino)methylideneamino]imidazole-4-carboxamide isomerase activity"/>
    <property type="evidence" value="ECO:0007669"/>
    <property type="project" value="UniProtKB-UniRule"/>
</dbReference>
<name>A0A132BTK6_9RHOB</name>
<comment type="catalytic activity">
    <reaction evidence="1 9">
        <text>1-(5-phospho-beta-D-ribosyl)-5-[(5-phospho-beta-D-ribosylamino)methylideneamino]imidazole-4-carboxamide = 5-[(5-phospho-1-deoxy-D-ribulos-1-ylimino)methylamino]-1-(5-phospho-beta-D-ribosyl)imidazole-4-carboxamide</text>
        <dbReference type="Rhea" id="RHEA:15469"/>
        <dbReference type="ChEBI" id="CHEBI:58435"/>
        <dbReference type="ChEBI" id="CHEBI:58525"/>
        <dbReference type="EC" id="5.3.1.16"/>
    </reaction>
</comment>
<organism evidence="11 12">
    <name type="scientific">Tritonibacter horizontis</name>
    <dbReference type="NCBI Taxonomy" id="1768241"/>
    <lineage>
        <taxon>Bacteria</taxon>
        <taxon>Pseudomonadati</taxon>
        <taxon>Pseudomonadota</taxon>
        <taxon>Alphaproteobacteria</taxon>
        <taxon>Rhodobacterales</taxon>
        <taxon>Paracoccaceae</taxon>
        <taxon>Tritonibacter</taxon>
    </lineage>
</organism>
<evidence type="ECO:0000256" key="2">
    <source>
        <dbReference type="ARBA" id="ARBA00004496"/>
    </source>
</evidence>
<dbReference type="FunFam" id="3.20.20.70:FF:000009">
    <property type="entry name" value="1-(5-phosphoribosyl)-5-[(5-phosphoribosylamino)methylideneamino] imidazole-4-carboxamide isomerase"/>
    <property type="match status" value="1"/>
</dbReference>
<dbReference type="EC" id="5.3.1.16" evidence="9"/>
<evidence type="ECO:0000256" key="1">
    <source>
        <dbReference type="ARBA" id="ARBA00000901"/>
    </source>
</evidence>
<feature type="active site" description="Proton acceptor" evidence="9">
    <location>
        <position position="8"/>
    </location>
</feature>
<dbReference type="UniPathway" id="UPA00031">
    <property type="reaction ID" value="UER00009"/>
</dbReference>
<feature type="active site" description="Proton donor" evidence="9">
    <location>
        <position position="128"/>
    </location>
</feature>
<reference evidence="11 12" key="1">
    <citation type="submission" date="2015-12" db="EMBL/GenBank/DDBJ databases">
        <title>Genome sequence of the marine Rhodobacteraceae strain O3.65, Candidatus Tritonibacter horizontis.</title>
        <authorList>
            <person name="Poehlein A."/>
            <person name="Giebel H.A."/>
            <person name="Voget S."/>
            <person name="Brinkhoff T."/>
        </authorList>
    </citation>
    <scope>NUCLEOTIDE SEQUENCE [LARGE SCALE GENOMIC DNA]</scope>
    <source>
        <strain evidence="11 12">O3.65</strain>
    </source>
</reference>
<comment type="similarity">
    <text evidence="4 9 10">Belongs to the HisA/HisF family.</text>
</comment>
<proteinExistence type="inferred from homology"/>
<comment type="pathway">
    <text evidence="3 9">Amino-acid biosynthesis; L-histidine biosynthesis; L-histidine from 5-phospho-alpha-D-ribose 1-diphosphate: step 4/9.</text>
</comment>
<dbReference type="AlphaFoldDB" id="A0A132BTK6"/>
<dbReference type="InterPro" id="IPR006062">
    <property type="entry name" value="His_biosynth"/>
</dbReference>
<dbReference type="SUPFAM" id="SSF51366">
    <property type="entry name" value="Ribulose-phoshate binding barrel"/>
    <property type="match status" value="1"/>
</dbReference>
<keyword evidence="5 9" id="KW-0963">Cytoplasm</keyword>
<keyword evidence="6 9" id="KW-0028">Amino-acid biosynthesis</keyword>
<evidence type="ECO:0000256" key="4">
    <source>
        <dbReference type="ARBA" id="ARBA00009667"/>
    </source>
</evidence>
<keyword evidence="12" id="KW-1185">Reference proteome</keyword>
<accession>A0A132BTK6</accession>
<dbReference type="GO" id="GO:0000162">
    <property type="term" value="P:L-tryptophan biosynthetic process"/>
    <property type="evidence" value="ECO:0007669"/>
    <property type="project" value="TreeGrafter"/>
</dbReference>
<dbReference type="InterPro" id="IPR044524">
    <property type="entry name" value="Isoase_HisA-like"/>
</dbReference>
<evidence type="ECO:0000256" key="10">
    <source>
        <dbReference type="RuleBase" id="RU003657"/>
    </source>
</evidence>
<dbReference type="PANTHER" id="PTHR43090:SF2">
    <property type="entry name" value="1-(5-PHOSPHORIBOSYL)-5-[(5-PHOSPHORIBOSYLAMINO)METHYLIDENEAMINO] IMIDAZOLE-4-CARBOXAMIDE ISOMERASE"/>
    <property type="match status" value="1"/>
</dbReference>
<dbReference type="EMBL" id="LPUY01000088">
    <property type="protein sequence ID" value="KUP91728.1"/>
    <property type="molecule type" value="Genomic_DNA"/>
</dbReference>
<dbReference type="GO" id="GO:0005737">
    <property type="term" value="C:cytoplasm"/>
    <property type="evidence" value="ECO:0007669"/>
    <property type="project" value="UniProtKB-SubCell"/>
</dbReference>
<evidence type="ECO:0000256" key="8">
    <source>
        <dbReference type="ARBA" id="ARBA00023235"/>
    </source>
</evidence>
<dbReference type="OrthoDB" id="9807749at2"/>
<dbReference type="InterPro" id="IPR023016">
    <property type="entry name" value="HisA/PriA"/>
</dbReference>
<dbReference type="GO" id="GO:0000105">
    <property type="term" value="P:L-histidine biosynthetic process"/>
    <property type="evidence" value="ECO:0007669"/>
    <property type="project" value="UniProtKB-UniRule"/>
</dbReference>
<evidence type="ECO:0000256" key="9">
    <source>
        <dbReference type="HAMAP-Rule" id="MF_01014"/>
    </source>
</evidence>
<evidence type="ECO:0000313" key="11">
    <source>
        <dbReference type="EMBL" id="KUP91728.1"/>
    </source>
</evidence>
<evidence type="ECO:0000256" key="5">
    <source>
        <dbReference type="ARBA" id="ARBA00022490"/>
    </source>
</evidence>
<evidence type="ECO:0000313" key="12">
    <source>
        <dbReference type="Proteomes" id="UP000068382"/>
    </source>
</evidence>
<dbReference type="Proteomes" id="UP000068382">
    <property type="component" value="Unassembled WGS sequence"/>
</dbReference>
<dbReference type="Pfam" id="PF00977">
    <property type="entry name" value="His_biosynth"/>
    <property type="match status" value="1"/>
</dbReference>
<dbReference type="PANTHER" id="PTHR43090">
    <property type="entry name" value="1-(5-PHOSPHORIBOSYL)-5-[(5-PHOSPHORIBOSYLAMINO)METHYLIDENEAMINO] IMIDAZOLE-4-CARBOXAMIDE ISOMERASE"/>
    <property type="match status" value="1"/>
</dbReference>
<comment type="subcellular location">
    <subcellularLocation>
        <location evidence="2 9">Cytoplasm</location>
    </subcellularLocation>
</comment>
<dbReference type="RefSeq" id="WP_068246390.1">
    <property type="nucleotide sequence ID" value="NZ_LPUY01000088.1"/>
</dbReference>
<dbReference type="HAMAP" id="MF_01014">
    <property type="entry name" value="HisA"/>
    <property type="match status" value="1"/>
</dbReference>